<organism evidence="12">
    <name type="scientific">Ohlsdorf virus</name>
    <dbReference type="NCBI Taxonomy" id="2040592"/>
    <lineage>
        <taxon>Viruses</taxon>
        <taxon>Riboviria</taxon>
        <taxon>Orthornavirae</taxon>
        <taxon>Negarnaviricota</taxon>
        <taxon>Haploviricotina</taxon>
        <taxon>Monjiviricetes</taxon>
        <taxon>Mononegavirales</taxon>
        <taxon>Rhabdoviridae</taxon>
        <taxon>Alpharhabdovirinae</taxon>
        <taxon>Ohlsrhavirus</taxon>
        <taxon>Ohlsrhavirus ohlsdorf</taxon>
    </lineage>
</organism>
<evidence type="ECO:0000256" key="2">
    <source>
        <dbReference type="ARBA" id="ARBA00022692"/>
    </source>
</evidence>
<sequence>MVNYVKFPLLNMVSYFIWYSPDVLCQSILFPTTNTIDWIPLDPNDISCDFPYYPSESNSNLKIRGRSPILQTKYEINGFLCNAITTVTSCDKGFFGGETVTHSEYRPPLEFKDCENAIRKFKSGTLDTYEHPPPSCSWMKKSDNLKSTVLVQERTVLFDPYSNQLISSWFADGKCEYSPCSTVKQNMKWISDVNHPPECISDHLDEVIMFLTDSKSTNSYTIWSPDIHITDFNEICTMTYCSVNGFLFPNGEWVGINKNDIPSIPKLGEFLYNIKECNSSTHLHIKEHRYINRETEQTEFSILLSVECSKTKDDLLSQTSINRVQLQSLTPRIPGRHRVYRFHNNTLQMGYSEYKWVRTEKSVTFPFIKIILANGKEVRWPYWYLDPNNDIIEGPNGLFIKNKKLAYALSDLINYNRSILINGKISYDIPHVHLPKVSPINNIISTRDFNTINDDNLISVIRGWSPFHTITQSIFWLSAIVMVILILKYTVPLLINKIKNRRKSIDQDTELSVFYKP</sequence>
<evidence type="ECO:0000259" key="11">
    <source>
        <dbReference type="Pfam" id="PF24833"/>
    </source>
</evidence>
<evidence type="ECO:0000256" key="5">
    <source>
        <dbReference type="ARBA" id="ARBA00022879"/>
    </source>
</evidence>
<evidence type="ECO:0000256" key="9">
    <source>
        <dbReference type="SAM" id="Phobius"/>
    </source>
</evidence>
<evidence type="ECO:0000256" key="4">
    <source>
        <dbReference type="ARBA" id="ARBA00022844"/>
    </source>
</evidence>
<dbReference type="SUPFAM" id="SSF161008">
    <property type="entry name" value="Viral glycoprotein ectodomain-like"/>
    <property type="match status" value="1"/>
</dbReference>
<accession>A0A291I325</accession>
<keyword evidence="8" id="KW-0325">Glycoprotein</keyword>
<comment type="subcellular location">
    <subcellularLocation>
        <location evidence="1">Virion membrane</location>
        <topology evidence="1">Single-pass type I membrane protein</topology>
    </subcellularLocation>
</comment>
<dbReference type="InterPro" id="IPR001903">
    <property type="entry name" value="Rhabdo_glycop_FD"/>
</dbReference>
<feature type="domain" description="Spike glycoprotein fusion" evidence="10">
    <location>
        <begin position="76"/>
        <end position="175"/>
    </location>
</feature>
<reference evidence="12" key="1">
    <citation type="journal article" date="2017" name="Infect. Genet. Evol.">
        <title>Detection and characterization of a novel rhabdovirus in Aedes cantans mosquitoes and evidence for a mosquito-associated new genus in the family Rhabdoviridae.</title>
        <authorList>
            <person name="Shahhosseini N."/>
            <person name="Luhken R."/>
            <person name="Jost H."/>
            <person name="Jansen S."/>
            <person name="Borstler J."/>
            <person name="Rieger T."/>
            <person name="Kruger A."/>
            <person name="Yadouleton A."/>
            <person name="de Mendonca Campos R."/>
            <person name="Cirne-Santos C.C."/>
            <person name="Ferreira D.F."/>
            <person name="Garms R."/>
            <person name="Becker N."/>
            <person name="Tannich E."/>
            <person name="Cadar D."/>
            <person name="Schmidt-Chanasit J."/>
        </authorList>
    </citation>
    <scope>NUCLEOTIDE SEQUENCE [LARGE SCALE GENOMIC DNA]</scope>
    <source>
        <strain evidence="12">Germany/2012/Oc.cantans</strain>
    </source>
</reference>
<evidence type="ECO:0000313" key="12">
    <source>
        <dbReference type="EMBL" id="ATG83561.1"/>
    </source>
</evidence>
<proteinExistence type="predicted"/>
<dbReference type="RefSeq" id="YP_010086785.1">
    <property type="nucleotide sequence ID" value="NC_055477.1"/>
</dbReference>
<protein>
    <submittedName>
        <fullName evidence="12">Glycoprotein</fullName>
    </submittedName>
</protein>
<keyword evidence="2 9" id="KW-0812">Transmembrane</keyword>
<dbReference type="GO" id="GO:0055036">
    <property type="term" value="C:virion membrane"/>
    <property type="evidence" value="ECO:0007669"/>
    <property type="project" value="UniProtKB-SubCell"/>
</dbReference>
<dbReference type="GO" id="GO:0019031">
    <property type="term" value="C:viral envelope"/>
    <property type="evidence" value="ECO:0007669"/>
    <property type="project" value="UniProtKB-KW"/>
</dbReference>
<evidence type="ECO:0000256" key="8">
    <source>
        <dbReference type="ARBA" id="ARBA00023180"/>
    </source>
</evidence>
<keyword evidence="3" id="KW-0732">Signal</keyword>
<dbReference type="Pfam" id="PF00974">
    <property type="entry name" value="Rhabdo_glycop_FD"/>
    <property type="match status" value="1"/>
</dbReference>
<dbReference type="Proteomes" id="UP000501906">
    <property type="component" value="Segment"/>
</dbReference>
<keyword evidence="5" id="KW-0261">Viral envelope protein</keyword>
<dbReference type="EMBL" id="KY768856">
    <property type="protein sequence ID" value="ATG83561.1"/>
    <property type="molecule type" value="Viral_cRNA"/>
</dbReference>
<dbReference type="GeneID" id="65102010"/>
<evidence type="ECO:0000256" key="1">
    <source>
        <dbReference type="ARBA" id="ARBA00004563"/>
    </source>
</evidence>
<keyword evidence="13" id="KW-1185">Reference proteome</keyword>
<name>A0A291I325_9RHAB</name>
<evidence type="ECO:0000313" key="13">
    <source>
        <dbReference type="Proteomes" id="UP000501906"/>
    </source>
</evidence>
<dbReference type="KEGG" id="vg:65102010"/>
<gene>
    <name evidence="12" type="primary">G</name>
</gene>
<evidence type="ECO:0000256" key="6">
    <source>
        <dbReference type="ARBA" id="ARBA00022989"/>
    </source>
</evidence>
<feature type="domain" description="Spike glycoprotein G central" evidence="11">
    <location>
        <begin position="277"/>
        <end position="397"/>
    </location>
</feature>
<evidence type="ECO:0000256" key="3">
    <source>
        <dbReference type="ARBA" id="ARBA00022729"/>
    </source>
</evidence>
<dbReference type="Gene3D" id="2.30.29.130">
    <property type="match status" value="1"/>
</dbReference>
<keyword evidence="7 9" id="KW-0472">Membrane</keyword>
<evidence type="ECO:0000256" key="7">
    <source>
        <dbReference type="ARBA" id="ARBA00023136"/>
    </source>
</evidence>
<feature type="transmembrane region" description="Helical" evidence="9">
    <location>
        <begin position="474"/>
        <end position="495"/>
    </location>
</feature>
<keyword evidence="4" id="KW-0946">Virion</keyword>
<dbReference type="InterPro" id="IPR055447">
    <property type="entry name" value="Rhabdo_glycop_CD"/>
</dbReference>
<dbReference type="Pfam" id="PF24833">
    <property type="entry name" value="Rhabdo_glycop_CD"/>
    <property type="match status" value="1"/>
</dbReference>
<keyword evidence="6 9" id="KW-1133">Transmembrane helix</keyword>
<evidence type="ECO:0000259" key="10">
    <source>
        <dbReference type="Pfam" id="PF00974"/>
    </source>
</evidence>